<reference evidence="8" key="1">
    <citation type="journal article" date="2019" name="Int. J. Syst. Evol. Microbiol.">
        <title>The Global Catalogue of Microorganisms (GCM) 10K type strain sequencing project: providing services to taxonomists for standard genome sequencing and annotation.</title>
        <authorList>
            <consortium name="The Broad Institute Genomics Platform"/>
            <consortium name="The Broad Institute Genome Sequencing Center for Infectious Disease"/>
            <person name="Wu L."/>
            <person name="Ma J."/>
        </authorList>
    </citation>
    <scope>NUCLEOTIDE SEQUENCE [LARGE SCALE GENOMIC DNA]</scope>
    <source>
        <strain evidence="8">CGMCC 4.7246</strain>
    </source>
</reference>
<gene>
    <name evidence="7" type="ORF">ACFP3R_36815</name>
</gene>
<dbReference type="InterPro" id="IPR011990">
    <property type="entry name" value="TPR-like_helical_dom_sf"/>
</dbReference>
<comment type="similarity">
    <text evidence="1">Belongs to the AfsR/DnrI/RedD regulatory family.</text>
</comment>
<sequence>MEFGVLGPLMVRHEGREIEITSGQQRCVLALLLLEVDRAVPLARLVALLWEDGAAPRTARNVVQRCVSELRRLMRADPRVRLAHTPAGYVLEADPGLIDLHRFRSLVATAPAGEQAAGLRRALALWRGEPLADIDVPGLTAIRHVLVEERLAVLENCLEAEVESGRTSE</sequence>
<dbReference type="InterPro" id="IPR036388">
    <property type="entry name" value="WH-like_DNA-bd_sf"/>
</dbReference>
<evidence type="ECO:0000256" key="3">
    <source>
        <dbReference type="ARBA" id="ARBA00023125"/>
    </source>
</evidence>
<keyword evidence="3 5" id="KW-0238">DNA-binding</keyword>
<evidence type="ECO:0000313" key="8">
    <source>
        <dbReference type="Proteomes" id="UP001596220"/>
    </source>
</evidence>
<dbReference type="EMBL" id="JBHSQO010000079">
    <property type="protein sequence ID" value="MFC6094856.1"/>
    <property type="molecule type" value="Genomic_DNA"/>
</dbReference>
<dbReference type="RefSeq" id="WP_380643510.1">
    <property type="nucleotide sequence ID" value="NZ_JBHSQO010000079.1"/>
</dbReference>
<dbReference type="SMART" id="SM00862">
    <property type="entry name" value="Trans_reg_C"/>
    <property type="match status" value="1"/>
</dbReference>
<dbReference type="Gene3D" id="1.10.10.10">
    <property type="entry name" value="Winged helix-like DNA-binding domain superfamily/Winged helix DNA-binding domain"/>
    <property type="match status" value="1"/>
</dbReference>
<dbReference type="InterPro" id="IPR051677">
    <property type="entry name" value="AfsR-DnrI-RedD_regulator"/>
</dbReference>
<protein>
    <submittedName>
        <fullName evidence="7">BTAD domain-containing putative transcriptional regulator</fullName>
    </submittedName>
</protein>
<dbReference type="PANTHER" id="PTHR35807:SF1">
    <property type="entry name" value="TRANSCRIPTIONAL REGULATOR REDD"/>
    <property type="match status" value="1"/>
</dbReference>
<feature type="DNA-binding region" description="OmpR/PhoB-type" evidence="5">
    <location>
        <begin position="1"/>
        <end position="93"/>
    </location>
</feature>
<organism evidence="7 8">
    <name type="scientific">Saccharothrix lopnurensis</name>
    <dbReference type="NCBI Taxonomy" id="1670621"/>
    <lineage>
        <taxon>Bacteria</taxon>
        <taxon>Bacillati</taxon>
        <taxon>Actinomycetota</taxon>
        <taxon>Actinomycetes</taxon>
        <taxon>Pseudonocardiales</taxon>
        <taxon>Pseudonocardiaceae</taxon>
        <taxon>Saccharothrix</taxon>
    </lineage>
</organism>
<proteinExistence type="inferred from homology"/>
<dbReference type="Gene3D" id="1.25.40.10">
    <property type="entry name" value="Tetratricopeptide repeat domain"/>
    <property type="match status" value="1"/>
</dbReference>
<dbReference type="InterPro" id="IPR016032">
    <property type="entry name" value="Sig_transdc_resp-reg_C-effctor"/>
</dbReference>
<comment type="caution">
    <text evidence="7">The sequence shown here is derived from an EMBL/GenBank/DDBJ whole genome shotgun (WGS) entry which is preliminary data.</text>
</comment>
<keyword evidence="8" id="KW-1185">Reference proteome</keyword>
<evidence type="ECO:0000256" key="4">
    <source>
        <dbReference type="ARBA" id="ARBA00023163"/>
    </source>
</evidence>
<evidence type="ECO:0000259" key="6">
    <source>
        <dbReference type="PROSITE" id="PS51755"/>
    </source>
</evidence>
<accession>A0ABW1PIQ9</accession>
<evidence type="ECO:0000256" key="2">
    <source>
        <dbReference type="ARBA" id="ARBA00023015"/>
    </source>
</evidence>
<feature type="domain" description="OmpR/PhoB-type" evidence="6">
    <location>
        <begin position="1"/>
        <end position="93"/>
    </location>
</feature>
<evidence type="ECO:0000256" key="5">
    <source>
        <dbReference type="PROSITE-ProRule" id="PRU01091"/>
    </source>
</evidence>
<keyword evidence="2" id="KW-0805">Transcription regulation</keyword>
<dbReference type="PROSITE" id="PS51755">
    <property type="entry name" value="OMPR_PHOB"/>
    <property type="match status" value="1"/>
</dbReference>
<evidence type="ECO:0000313" key="7">
    <source>
        <dbReference type="EMBL" id="MFC6094856.1"/>
    </source>
</evidence>
<dbReference type="Proteomes" id="UP001596220">
    <property type="component" value="Unassembled WGS sequence"/>
</dbReference>
<keyword evidence="4" id="KW-0804">Transcription</keyword>
<dbReference type="PANTHER" id="PTHR35807">
    <property type="entry name" value="TRANSCRIPTIONAL REGULATOR REDD-RELATED"/>
    <property type="match status" value="1"/>
</dbReference>
<dbReference type="InterPro" id="IPR005158">
    <property type="entry name" value="BTAD"/>
</dbReference>
<dbReference type="Pfam" id="PF03704">
    <property type="entry name" value="BTAD"/>
    <property type="match status" value="1"/>
</dbReference>
<evidence type="ECO:0000256" key="1">
    <source>
        <dbReference type="ARBA" id="ARBA00005820"/>
    </source>
</evidence>
<dbReference type="InterPro" id="IPR001867">
    <property type="entry name" value="OmpR/PhoB-type_DNA-bd"/>
</dbReference>
<name>A0ABW1PIQ9_9PSEU</name>
<dbReference type="SUPFAM" id="SSF46894">
    <property type="entry name" value="C-terminal effector domain of the bipartite response regulators"/>
    <property type="match status" value="1"/>
</dbReference>